<accession>A0A157NLZ2</accession>
<dbReference type="EMBL" id="FKBS01000014">
    <property type="protein sequence ID" value="SAI22110.1"/>
    <property type="molecule type" value="Genomic_DNA"/>
</dbReference>
<protein>
    <submittedName>
        <fullName evidence="1">Uncharacterized protein</fullName>
    </submittedName>
</protein>
<gene>
    <name evidence="1" type="ORF">SAMEA1982600_01769</name>
</gene>
<dbReference type="Proteomes" id="UP000077037">
    <property type="component" value="Unassembled WGS sequence"/>
</dbReference>
<name>A0A157NLZ2_9BORD</name>
<dbReference type="AlphaFoldDB" id="A0A157NLZ2"/>
<sequence length="68" mass="7861">MNKSSLPSVYSRSSQYTQHKVDTLLRQALRYCAMAGGQTWWVEAETRPEPRRLPRRWHDTLTVSAIAA</sequence>
<dbReference type="RefSeq" id="WP_066410645.1">
    <property type="nucleotide sequence ID" value="NZ_FKBS01000014.1"/>
</dbReference>
<reference evidence="1 2" key="1">
    <citation type="submission" date="2016-03" db="EMBL/GenBank/DDBJ databases">
        <authorList>
            <consortium name="Pathogen Informatics"/>
        </authorList>
    </citation>
    <scope>NUCLEOTIDE SEQUENCE [LARGE SCALE GENOMIC DNA]</scope>
    <source>
        <strain evidence="1 2">NCTC13364</strain>
    </source>
</reference>
<organism evidence="1 2">
    <name type="scientific">Bordetella ansorpii</name>
    <dbReference type="NCBI Taxonomy" id="288768"/>
    <lineage>
        <taxon>Bacteria</taxon>
        <taxon>Pseudomonadati</taxon>
        <taxon>Pseudomonadota</taxon>
        <taxon>Betaproteobacteria</taxon>
        <taxon>Burkholderiales</taxon>
        <taxon>Alcaligenaceae</taxon>
        <taxon>Bordetella</taxon>
    </lineage>
</organism>
<evidence type="ECO:0000313" key="2">
    <source>
        <dbReference type="Proteomes" id="UP000077037"/>
    </source>
</evidence>
<proteinExistence type="predicted"/>
<evidence type="ECO:0000313" key="1">
    <source>
        <dbReference type="EMBL" id="SAI22110.1"/>
    </source>
</evidence>